<organism evidence="1 2">
    <name type="scientific">Latimeria chalumnae</name>
    <name type="common">Coelacanth</name>
    <dbReference type="NCBI Taxonomy" id="7897"/>
    <lineage>
        <taxon>Eukaryota</taxon>
        <taxon>Metazoa</taxon>
        <taxon>Chordata</taxon>
        <taxon>Craniata</taxon>
        <taxon>Vertebrata</taxon>
        <taxon>Euteleostomi</taxon>
        <taxon>Coelacanthiformes</taxon>
        <taxon>Coelacanthidae</taxon>
        <taxon>Latimeria</taxon>
    </lineage>
</organism>
<dbReference type="EMBL" id="AFYH01053730">
    <property type="status" value="NOT_ANNOTATED_CDS"/>
    <property type="molecule type" value="Genomic_DNA"/>
</dbReference>
<sequence>QKMRKSIFSKICSCCCPADEEPEEKSPILSDTLLYFDREAKRRRAEETNLWSEPHDKTHMERDDDRELYNLIHRRAKTRRGSEGYRRLSFDIHALRQVRRDVKDRWKMVLENLGFRNEAESLLTVTSNTPYNSMKNASEAKKLLETLAEETSIFDDDSDPPDRYIFVLDRLIILDVAQDFLFKSRCYYPKDETNLCEKEPLKSTSVLIKQALEIKALEGEEEEEEECIQVDD</sequence>
<proteinExistence type="predicted"/>
<dbReference type="EMBL" id="AFYH01053729">
    <property type="status" value="NOT_ANNOTATED_CDS"/>
    <property type="molecule type" value="Genomic_DNA"/>
</dbReference>
<reference evidence="1" key="3">
    <citation type="submission" date="2025-09" db="UniProtKB">
        <authorList>
            <consortium name="Ensembl"/>
        </authorList>
    </citation>
    <scope>IDENTIFICATION</scope>
</reference>
<protein>
    <submittedName>
        <fullName evidence="1">Melanoregulin</fullName>
    </submittedName>
</protein>
<dbReference type="eggNOG" id="ENOG502S05X">
    <property type="taxonomic scope" value="Eukaryota"/>
</dbReference>
<evidence type="ECO:0000313" key="2">
    <source>
        <dbReference type="Proteomes" id="UP000008672"/>
    </source>
</evidence>
<dbReference type="InParanoid" id="H3B7W9"/>
<evidence type="ECO:0000313" key="1">
    <source>
        <dbReference type="Ensembl" id="ENSLACP00000017990.1"/>
    </source>
</evidence>
<dbReference type="Bgee" id="ENSLACG00000015850">
    <property type="expression patterns" value="Expressed in pectoral fin"/>
</dbReference>
<dbReference type="GO" id="GO:0042470">
    <property type="term" value="C:melanosome"/>
    <property type="evidence" value="ECO:0007669"/>
    <property type="project" value="InterPro"/>
</dbReference>
<dbReference type="PANTHER" id="PTHR34340">
    <property type="entry name" value="MELANOREGULIN"/>
    <property type="match status" value="1"/>
</dbReference>
<dbReference type="OMA" id="FKRFCMQ"/>
<dbReference type="HOGENOM" id="CLU_105265_0_0_1"/>
<dbReference type="Pfam" id="PF15812">
    <property type="entry name" value="MREG"/>
    <property type="match status" value="1"/>
</dbReference>
<dbReference type="InterPro" id="IPR031638">
    <property type="entry name" value="Melanoregulin"/>
</dbReference>
<accession>H3B7W9</accession>
<name>H3B7W9_LATCH</name>
<dbReference type="PANTHER" id="PTHR34340:SF1">
    <property type="entry name" value="MELANOREGULIN"/>
    <property type="match status" value="1"/>
</dbReference>
<dbReference type="GeneTree" id="ENSGT00940000165323"/>
<dbReference type="Ensembl" id="ENSLACT00000018120.1">
    <property type="protein sequence ID" value="ENSLACP00000017990.1"/>
    <property type="gene ID" value="ENSLACG00000015850.1"/>
</dbReference>
<dbReference type="GO" id="GO:0032402">
    <property type="term" value="P:melanosome transport"/>
    <property type="evidence" value="ECO:0007669"/>
    <property type="project" value="InterPro"/>
</dbReference>
<reference evidence="2" key="1">
    <citation type="submission" date="2011-08" db="EMBL/GenBank/DDBJ databases">
        <title>The draft genome of Latimeria chalumnae.</title>
        <authorList>
            <person name="Di Palma F."/>
            <person name="Alfoldi J."/>
            <person name="Johnson J."/>
            <person name="Berlin A."/>
            <person name="Gnerre S."/>
            <person name="Jaffe D."/>
            <person name="MacCallum I."/>
            <person name="Young S."/>
            <person name="Walker B.J."/>
            <person name="Lander E."/>
            <person name="Lindblad-Toh K."/>
        </authorList>
    </citation>
    <scope>NUCLEOTIDE SEQUENCE [LARGE SCALE GENOMIC DNA]</scope>
    <source>
        <strain evidence="2">Wild caught</strain>
    </source>
</reference>
<dbReference type="AlphaFoldDB" id="H3B7W9"/>
<gene>
    <name evidence="1" type="primary">MREG</name>
</gene>
<dbReference type="Proteomes" id="UP000008672">
    <property type="component" value="Unassembled WGS sequence"/>
</dbReference>
<reference evidence="1" key="2">
    <citation type="submission" date="2025-08" db="UniProtKB">
        <authorList>
            <consortium name="Ensembl"/>
        </authorList>
    </citation>
    <scope>IDENTIFICATION</scope>
</reference>
<dbReference type="STRING" id="7897.ENSLACP00000017990"/>
<keyword evidence="2" id="KW-1185">Reference proteome</keyword>